<dbReference type="InterPro" id="IPR010266">
    <property type="entry name" value="NnrS"/>
</dbReference>
<keyword evidence="3" id="KW-1185">Reference proteome</keyword>
<feature type="transmembrane region" description="Helical" evidence="1">
    <location>
        <begin position="12"/>
        <end position="34"/>
    </location>
</feature>
<organism evidence="2 3">
    <name type="scientific">Lamprobacter modestohalophilus</name>
    <dbReference type="NCBI Taxonomy" id="1064514"/>
    <lineage>
        <taxon>Bacteria</taxon>
        <taxon>Pseudomonadati</taxon>
        <taxon>Pseudomonadota</taxon>
        <taxon>Gammaproteobacteria</taxon>
        <taxon>Chromatiales</taxon>
        <taxon>Chromatiaceae</taxon>
        <taxon>Lamprobacter</taxon>
    </lineage>
</organism>
<evidence type="ECO:0000313" key="2">
    <source>
        <dbReference type="EMBL" id="MBK1619326.1"/>
    </source>
</evidence>
<dbReference type="EMBL" id="NRRY01000020">
    <property type="protein sequence ID" value="MBK1619326.1"/>
    <property type="molecule type" value="Genomic_DNA"/>
</dbReference>
<feature type="transmembrane region" description="Helical" evidence="1">
    <location>
        <begin position="54"/>
        <end position="71"/>
    </location>
</feature>
<dbReference type="Proteomes" id="UP001138768">
    <property type="component" value="Unassembled WGS sequence"/>
</dbReference>
<name>A0A9X0W9E2_9GAMM</name>
<feature type="transmembrane region" description="Helical" evidence="1">
    <location>
        <begin position="139"/>
        <end position="164"/>
    </location>
</feature>
<dbReference type="AlphaFoldDB" id="A0A9X0W9E2"/>
<reference evidence="2 3" key="1">
    <citation type="journal article" date="2020" name="Microorganisms">
        <title>Osmotic Adaptation and Compatible Solute Biosynthesis of Phototrophic Bacteria as Revealed from Genome Analyses.</title>
        <authorList>
            <person name="Imhoff J.F."/>
            <person name="Rahn T."/>
            <person name="Kunzel S."/>
            <person name="Keller A."/>
            <person name="Neulinger S.C."/>
        </authorList>
    </citation>
    <scope>NUCLEOTIDE SEQUENCE [LARGE SCALE GENOMIC DNA]</scope>
    <source>
        <strain evidence="2 3">DSM 25653</strain>
    </source>
</reference>
<sequence>MPNQNPLLSLGFRPFFLAAGVIGCLSLLAWLAMLHGLLPINLRFVGSAWHAHEMLYGYTLAVIAGFLLTAVRNWTGQETASGAELAGLVLLWLIARALPWLALPVWGDALLAAAFPLALAWSMRKPLWNGPNPVNRVFLLILGGMTVATAWSHLSAAGAVPAGLLDADGLMLGLVLITLLIVSGRVLPFFTKAAINDAEPKSYQWLEVTTFVAAGAWLAADLISPWLMLKAIAALAFALSLLARFAGWHDRRAWRIPILAVLYAGALWLIVGLILDAGAELGLLAPNVALHALTAGAIGVFTLGMMVRVTLGHTGRAMASSPSMTAAFVAINLAALIRVAFPLLWPAQYNSWMLLSGLLWSGAFAAFLVVIGPMLLAPRVDGRPI</sequence>
<feature type="transmembrane region" description="Helical" evidence="1">
    <location>
        <begin position="170"/>
        <end position="190"/>
    </location>
</feature>
<protein>
    <submittedName>
        <fullName evidence="2">Short-chain dehydrogenase</fullName>
    </submittedName>
</protein>
<comment type="caution">
    <text evidence="2">The sequence shown here is derived from an EMBL/GenBank/DDBJ whole genome shotgun (WGS) entry which is preliminary data.</text>
</comment>
<feature type="transmembrane region" description="Helical" evidence="1">
    <location>
        <begin position="258"/>
        <end position="277"/>
    </location>
</feature>
<evidence type="ECO:0000256" key="1">
    <source>
        <dbReference type="SAM" id="Phobius"/>
    </source>
</evidence>
<feature type="transmembrane region" description="Helical" evidence="1">
    <location>
        <begin position="323"/>
        <end position="345"/>
    </location>
</feature>
<keyword evidence="1" id="KW-0812">Transmembrane</keyword>
<feature type="transmembrane region" description="Helical" evidence="1">
    <location>
        <begin position="226"/>
        <end position="246"/>
    </location>
</feature>
<dbReference type="Pfam" id="PF05940">
    <property type="entry name" value="NnrS"/>
    <property type="match status" value="1"/>
</dbReference>
<keyword evidence="1" id="KW-0472">Membrane</keyword>
<gene>
    <name evidence="2" type="ORF">CKO42_12935</name>
</gene>
<accession>A0A9X0W9E2</accession>
<feature type="transmembrane region" description="Helical" evidence="1">
    <location>
        <begin position="357"/>
        <end position="377"/>
    </location>
</feature>
<keyword evidence="1" id="KW-1133">Transmembrane helix</keyword>
<proteinExistence type="predicted"/>
<feature type="transmembrane region" description="Helical" evidence="1">
    <location>
        <begin position="289"/>
        <end position="311"/>
    </location>
</feature>
<dbReference type="RefSeq" id="WP_200244590.1">
    <property type="nucleotide sequence ID" value="NZ_NRRY01000020.1"/>
</dbReference>
<evidence type="ECO:0000313" key="3">
    <source>
        <dbReference type="Proteomes" id="UP001138768"/>
    </source>
</evidence>